<sequence length="55" mass="6246">MEKSFKEQLADALARRQAVDKSTVKLPTPEELNRQKVEAMLTFNSRYGSFGTAQK</sequence>
<dbReference type="EMBL" id="MZ348422">
    <property type="protein sequence ID" value="QYN79923.1"/>
    <property type="molecule type" value="Genomic_DNA"/>
</dbReference>
<reference evidence="1" key="1">
    <citation type="journal article" date="2021" name="Viruses">
        <title>Novel Viruses That Lyse Plant and Human Strains of Kosakonia cowanii.</title>
        <authorList>
            <person name="Petrzik K."/>
            <person name="Brazdova S."/>
            <person name="Krawczyk K."/>
        </authorList>
    </citation>
    <scope>NUCLEOTIDE SEQUENCE</scope>
</reference>
<protein>
    <submittedName>
        <fullName evidence="1">ATP-binding protein</fullName>
    </submittedName>
</protein>
<dbReference type="KEGG" id="vg:77953100"/>
<keyword evidence="1" id="KW-0067">ATP-binding</keyword>
<organism evidence="1 2">
    <name type="scientific">Kosakonia phage Kc263</name>
    <dbReference type="NCBI Taxonomy" id="2863194"/>
    <lineage>
        <taxon>Viruses</taxon>
        <taxon>Duplodnaviria</taxon>
        <taxon>Heunggongvirae</taxon>
        <taxon>Uroviricota</taxon>
        <taxon>Caudoviricetes</taxon>
        <taxon>Chimalliviridae</taxon>
        <taxon>Branisovskavirus</taxon>
        <taxon>Branisovskavirus Kc263</taxon>
    </lineage>
</organism>
<evidence type="ECO:0000313" key="2">
    <source>
        <dbReference type="Proteomes" id="UP000828443"/>
    </source>
</evidence>
<dbReference type="Proteomes" id="UP000828443">
    <property type="component" value="Segment"/>
</dbReference>
<dbReference type="RefSeq" id="YP_010676735.1">
    <property type="nucleotide sequence ID" value="NC_071015.1"/>
</dbReference>
<accession>A0AAE7WF48</accession>
<dbReference type="GO" id="GO:0005524">
    <property type="term" value="F:ATP binding"/>
    <property type="evidence" value="ECO:0007669"/>
    <property type="project" value="UniProtKB-KW"/>
</dbReference>
<proteinExistence type="predicted"/>
<evidence type="ECO:0000313" key="1">
    <source>
        <dbReference type="EMBL" id="QYN79923.1"/>
    </source>
</evidence>
<dbReference type="GeneID" id="77953100"/>
<name>A0AAE7WF48_9CAUD</name>
<keyword evidence="1" id="KW-0547">Nucleotide-binding</keyword>
<keyword evidence="2" id="KW-1185">Reference proteome</keyword>